<feature type="chain" id="PRO_5020817367" evidence="1">
    <location>
        <begin position="24"/>
        <end position="114"/>
    </location>
</feature>
<keyword evidence="1" id="KW-0732">Signal</keyword>
<reference evidence="2 3" key="1">
    <citation type="submission" date="2018-12" db="EMBL/GenBank/DDBJ databases">
        <authorList>
            <person name="Grouzdev D.S."/>
            <person name="Krutkina M.S."/>
        </authorList>
    </citation>
    <scope>NUCLEOTIDE SEQUENCE [LARGE SCALE GENOMIC DNA]</scope>
    <source>
        <strain evidence="2 3">RmlP026</strain>
    </source>
</reference>
<evidence type="ECO:0000313" key="3">
    <source>
        <dbReference type="Proteomes" id="UP000290759"/>
    </source>
</evidence>
<organism evidence="2 3">
    <name type="scientific">Lichenibacterium minor</name>
    <dbReference type="NCBI Taxonomy" id="2316528"/>
    <lineage>
        <taxon>Bacteria</taxon>
        <taxon>Pseudomonadati</taxon>
        <taxon>Pseudomonadota</taxon>
        <taxon>Alphaproteobacteria</taxon>
        <taxon>Hyphomicrobiales</taxon>
        <taxon>Lichenihabitantaceae</taxon>
        <taxon>Lichenibacterium</taxon>
    </lineage>
</organism>
<accession>A0A4Q2U7B1</accession>
<keyword evidence="3" id="KW-1185">Reference proteome</keyword>
<protein>
    <submittedName>
        <fullName evidence="2">Uncharacterized protein</fullName>
    </submittedName>
</protein>
<comment type="caution">
    <text evidence="2">The sequence shown here is derived from an EMBL/GenBank/DDBJ whole genome shotgun (WGS) entry which is preliminary data.</text>
</comment>
<dbReference type="Proteomes" id="UP000290759">
    <property type="component" value="Unassembled WGS sequence"/>
</dbReference>
<name>A0A4Q2U7B1_9HYPH</name>
<dbReference type="AlphaFoldDB" id="A0A4Q2U7B1"/>
<reference evidence="2 3" key="2">
    <citation type="submission" date="2019-02" db="EMBL/GenBank/DDBJ databases">
        <title>'Lichenibacterium ramalinii' gen. nov. sp. nov., 'Lichenibacterium minor' gen. nov. sp. nov.</title>
        <authorList>
            <person name="Pankratov T."/>
        </authorList>
    </citation>
    <scope>NUCLEOTIDE SEQUENCE [LARGE SCALE GENOMIC DNA]</scope>
    <source>
        <strain evidence="2 3">RmlP026</strain>
    </source>
</reference>
<dbReference type="RefSeq" id="WP_129227826.1">
    <property type="nucleotide sequence ID" value="NZ_QYBB01000018.1"/>
</dbReference>
<feature type="signal peptide" evidence="1">
    <location>
        <begin position="1"/>
        <end position="23"/>
    </location>
</feature>
<evidence type="ECO:0000256" key="1">
    <source>
        <dbReference type="SAM" id="SignalP"/>
    </source>
</evidence>
<sequence length="114" mass="12102">MTTTRGAALAFTLACLAAGPASAATCHMTVQGVPVIDDRDCAVSGRAGDVTITVGAEDAIRVRRAAMSGRFVARRPGDGRLRRVFVRYGQVVVSRDSDDKTCYLNQRATLCVDP</sequence>
<evidence type="ECO:0000313" key="2">
    <source>
        <dbReference type="EMBL" id="RYC30971.1"/>
    </source>
</evidence>
<gene>
    <name evidence="2" type="ORF">D3273_15630</name>
</gene>
<dbReference type="EMBL" id="QYBB01000018">
    <property type="protein sequence ID" value="RYC30971.1"/>
    <property type="molecule type" value="Genomic_DNA"/>
</dbReference>
<proteinExistence type="predicted"/>